<accession>A0A409YX21</accession>
<feature type="transmembrane region" description="Helical" evidence="1">
    <location>
        <begin position="215"/>
        <end position="237"/>
    </location>
</feature>
<evidence type="ECO:0000313" key="3">
    <source>
        <dbReference type="Proteomes" id="UP000284842"/>
    </source>
</evidence>
<evidence type="ECO:0008006" key="4">
    <source>
        <dbReference type="Google" id="ProtNLM"/>
    </source>
</evidence>
<gene>
    <name evidence="2" type="ORF">CVT24_006882</name>
</gene>
<dbReference type="InParanoid" id="A0A409YX21"/>
<feature type="transmembrane region" description="Helical" evidence="1">
    <location>
        <begin position="20"/>
        <end position="38"/>
    </location>
</feature>
<keyword evidence="1" id="KW-1133">Transmembrane helix</keyword>
<reference evidence="2 3" key="1">
    <citation type="journal article" date="2018" name="Evol. Lett.">
        <title>Horizontal gene cluster transfer increased hallucinogenic mushroom diversity.</title>
        <authorList>
            <person name="Reynolds H.T."/>
            <person name="Vijayakumar V."/>
            <person name="Gluck-Thaler E."/>
            <person name="Korotkin H.B."/>
            <person name="Matheny P.B."/>
            <person name="Slot J.C."/>
        </authorList>
    </citation>
    <scope>NUCLEOTIDE SEQUENCE [LARGE SCALE GENOMIC DNA]</scope>
    <source>
        <strain evidence="2 3">2629</strain>
    </source>
</reference>
<sequence>MSSGTSTFEHAYYIGNYMGGILYGIALGVYGMILYSLNRLGNRTSAATRNFCIIFSTVMILASTVDAAASSAWGADLWITRRDSPGGVPAFIKSGTKVWFETLGSASIVISALLGDTLLLWRLYIIYDRSMKVIYGPAIAFLAAFGLSIAQIIFSGRPSGDSFGTQAINVSVAYYAITICLNLLATVLISMRLLHLSKRVSLALGEDSADTYVGPSAICVESAALYTIMGIIYLIPYALQHDIAVFFGQLWSKMSVIAPLLIILRVVDGSAWRQEVLAEKLTALHFARTSYRPDDVRPSSKSFQLSCVVLREVQVTR</sequence>
<comment type="caution">
    <text evidence="2">The sequence shown here is derived from an EMBL/GenBank/DDBJ whole genome shotgun (WGS) entry which is preliminary data.</text>
</comment>
<feature type="transmembrane region" description="Helical" evidence="1">
    <location>
        <begin position="98"/>
        <end position="121"/>
    </location>
</feature>
<dbReference type="AlphaFoldDB" id="A0A409YX21"/>
<feature type="transmembrane region" description="Helical" evidence="1">
    <location>
        <begin position="243"/>
        <end position="264"/>
    </location>
</feature>
<feature type="transmembrane region" description="Helical" evidence="1">
    <location>
        <begin position="50"/>
        <end position="73"/>
    </location>
</feature>
<feature type="transmembrane region" description="Helical" evidence="1">
    <location>
        <begin position="133"/>
        <end position="154"/>
    </location>
</feature>
<protein>
    <recommendedName>
        <fullName evidence="4">G-protein coupled receptors family 1 profile domain-containing protein</fullName>
    </recommendedName>
</protein>
<keyword evidence="1" id="KW-0472">Membrane</keyword>
<feature type="transmembrane region" description="Helical" evidence="1">
    <location>
        <begin position="174"/>
        <end position="194"/>
    </location>
</feature>
<keyword evidence="1" id="KW-0812">Transmembrane</keyword>
<dbReference type="Proteomes" id="UP000284842">
    <property type="component" value="Unassembled WGS sequence"/>
</dbReference>
<evidence type="ECO:0000256" key="1">
    <source>
        <dbReference type="SAM" id="Phobius"/>
    </source>
</evidence>
<dbReference type="EMBL" id="NHTK01000439">
    <property type="protein sequence ID" value="PPR07513.1"/>
    <property type="molecule type" value="Genomic_DNA"/>
</dbReference>
<keyword evidence="3" id="KW-1185">Reference proteome</keyword>
<dbReference type="OrthoDB" id="2796825at2759"/>
<organism evidence="2 3">
    <name type="scientific">Panaeolus cyanescens</name>
    <dbReference type="NCBI Taxonomy" id="181874"/>
    <lineage>
        <taxon>Eukaryota</taxon>
        <taxon>Fungi</taxon>
        <taxon>Dikarya</taxon>
        <taxon>Basidiomycota</taxon>
        <taxon>Agaricomycotina</taxon>
        <taxon>Agaricomycetes</taxon>
        <taxon>Agaricomycetidae</taxon>
        <taxon>Agaricales</taxon>
        <taxon>Agaricineae</taxon>
        <taxon>Galeropsidaceae</taxon>
        <taxon>Panaeolus</taxon>
    </lineage>
</organism>
<name>A0A409YX21_9AGAR</name>
<evidence type="ECO:0000313" key="2">
    <source>
        <dbReference type="EMBL" id="PPR07513.1"/>
    </source>
</evidence>
<proteinExistence type="predicted"/>